<evidence type="ECO:0000256" key="2">
    <source>
        <dbReference type="ARBA" id="ARBA00022842"/>
    </source>
</evidence>
<dbReference type="AlphaFoldDB" id="A0A8J6LKK0"/>
<dbReference type="InterPro" id="IPR008949">
    <property type="entry name" value="Isoprenoid_synthase_dom_sf"/>
</dbReference>
<comment type="similarity">
    <text evidence="3">Belongs to the FPP/GGPP synthase family.</text>
</comment>
<name>A0A8J6LKK0_TENMO</name>
<reference evidence="4" key="2">
    <citation type="submission" date="2021-08" db="EMBL/GenBank/DDBJ databases">
        <authorList>
            <person name="Eriksson T."/>
        </authorList>
    </citation>
    <scope>NUCLEOTIDE SEQUENCE</scope>
    <source>
        <strain evidence="4">Stoneville</strain>
        <tissue evidence="4">Whole head</tissue>
    </source>
</reference>
<dbReference type="InterPro" id="IPR000092">
    <property type="entry name" value="Polyprenyl_synt"/>
</dbReference>
<dbReference type="CDD" id="cd00385">
    <property type="entry name" value="Isoprenoid_Biosyn_C1"/>
    <property type="match status" value="1"/>
</dbReference>
<accession>A0A8J6LKK0</accession>
<proteinExistence type="inferred from homology"/>
<sequence length="337" mass="38963">MADVTSDQIFYSNHADKKRDQILLQSIVHTAKMPDKNIWPSLLQALNYWFKIPNEKFEAINNIIKLWRVTNYVQIDVEENALLRDGAATANSLYGNSDAINSIYYSLFIILEKIRDFGRYDVDLAIKLATEHFIEFHKGKGMELNWRDFLKCPTEEEYLKMAIRNFIYSFSSLERKKSISEGELAAEAFQSVFRDTDGKLRDGTVRMGGKTDDAEDDSELRGGIPTAHLIYGTARTFNAANYVTFIEVKKLLDLQEPKVIDYFVEVGLELFRSQGMDIYYRDQFICPTENDYIEFAGGKKLRDEAIDEMNKIGKNPRMEEIFKIVLNDLESEVYCDC</sequence>
<evidence type="ECO:0000256" key="1">
    <source>
        <dbReference type="ARBA" id="ARBA00022723"/>
    </source>
</evidence>
<dbReference type="PANTHER" id="PTHR12001">
    <property type="entry name" value="GERANYLGERANYL PYROPHOSPHATE SYNTHASE"/>
    <property type="match status" value="1"/>
</dbReference>
<keyword evidence="2" id="KW-0460">Magnesium</keyword>
<reference evidence="4" key="1">
    <citation type="journal article" date="2020" name="J Insects Food Feed">
        <title>The yellow mealworm (Tenebrio molitor) genome: a resource for the emerging insects as food and feed industry.</title>
        <authorList>
            <person name="Eriksson T."/>
            <person name="Andere A."/>
            <person name="Kelstrup H."/>
            <person name="Emery V."/>
            <person name="Picard C."/>
        </authorList>
    </citation>
    <scope>NUCLEOTIDE SEQUENCE</scope>
    <source>
        <strain evidence="4">Stoneville</strain>
        <tissue evidence="4">Whole head</tissue>
    </source>
</reference>
<comment type="caution">
    <text evidence="4">The sequence shown here is derived from an EMBL/GenBank/DDBJ whole genome shotgun (WGS) entry which is preliminary data.</text>
</comment>
<dbReference type="EMBL" id="JABDTM020021219">
    <property type="protein sequence ID" value="KAH0816621.1"/>
    <property type="molecule type" value="Genomic_DNA"/>
</dbReference>
<dbReference type="Proteomes" id="UP000719412">
    <property type="component" value="Unassembled WGS sequence"/>
</dbReference>
<dbReference type="PANTHER" id="PTHR12001:SF44">
    <property type="entry name" value="GERANYLGERANYL PYROPHOSPHATE SYNTHASE"/>
    <property type="match status" value="1"/>
</dbReference>
<dbReference type="Pfam" id="PF00348">
    <property type="entry name" value="polyprenyl_synt"/>
    <property type="match status" value="2"/>
</dbReference>
<keyword evidence="1" id="KW-0479">Metal-binding</keyword>
<dbReference type="GO" id="GO:0008299">
    <property type="term" value="P:isoprenoid biosynthetic process"/>
    <property type="evidence" value="ECO:0007669"/>
    <property type="project" value="InterPro"/>
</dbReference>
<organism evidence="4 5">
    <name type="scientific">Tenebrio molitor</name>
    <name type="common">Yellow mealworm beetle</name>
    <dbReference type="NCBI Taxonomy" id="7067"/>
    <lineage>
        <taxon>Eukaryota</taxon>
        <taxon>Metazoa</taxon>
        <taxon>Ecdysozoa</taxon>
        <taxon>Arthropoda</taxon>
        <taxon>Hexapoda</taxon>
        <taxon>Insecta</taxon>
        <taxon>Pterygota</taxon>
        <taxon>Neoptera</taxon>
        <taxon>Endopterygota</taxon>
        <taxon>Coleoptera</taxon>
        <taxon>Polyphaga</taxon>
        <taxon>Cucujiformia</taxon>
        <taxon>Tenebrionidae</taxon>
        <taxon>Tenebrio</taxon>
    </lineage>
</organism>
<evidence type="ECO:0000313" key="5">
    <source>
        <dbReference type="Proteomes" id="UP000719412"/>
    </source>
</evidence>
<evidence type="ECO:0000256" key="3">
    <source>
        <dbReference type="RuleBase" id="RU004466"/>
    </source>
</evidence>
<dbReference type="Gene3D" id="1.10.600.10">
    <property type="entry name" value="Farnesyl Diphosphate Synthase"/>
    <property type="match status" value="2"/>
</dbReference>
<dbReference type="SUPFAM" id="SSF48576">
    <property type="entry name" value="Terpenoid synthases"/>
    <property type="match status" value="2"/>
</dbReference>
<protein>
    <submittedName>
        <fullName evidence="4">Uncharacterized protein</fullName>
    </submittedName>
</protein>
<keyword evidence="5" id="KW-1185">Reference proteome</keyword>
<dbReference type="GO" id="GO:0042811">
    <property type="term" value="P:pheromone biosynthetic process"/>
    <property type="evidence" value="ECO:0007669"/>
    <property type="project" value="UniProtKB-ARBA"/>
</dbReference>
<dbReference type="GO" id="GO:0046872">
    <property type="term" value="F:metal ion binding"/>
    <property type="evidence" value="ECO:0007669"/>
    <property type="project" value="UniProtKB-KW"/>
</dbReference>
<gene>
    <name evidence="4" type="ORF">GEV33_006171</name>
</gene>
<evidence type="ECO:0000313" key="4">
    <source>
        <dbReference type="EMBL" id="KAH0816621.1"/>
    </source>
</evidence>
<keyword evidence="3" id="KW-0808">Transferase</keyword>
<dbReference type="GO" id="GO:0004659">
    <property type="term" value="F:prenyltransferase activity"/>
    <property type="evidence" value="ECO:0007669"/>
    <property type="project" value="InterPro"/>
</dbReference>